<evidence type="ECO:0000256" key="7">
    <source>
        <dbReference type="ARBA" id="ARBA00023136"/>
    </source>
</evidence>
<feature type="domain" description="Major facilitator superfamily (MFS) profile" evidence="11">
    <location>
        <begin position="35"/>
        <end position="489"/>
    </location>
</feature>
<feature type="region of interest" description="Disordered" evidence="9">
    <location>
        <begin position="1"/>
        <end position="21"/>
    </location>
</feature>
<evidence type="ECO:0000256" key="4">
    <source>
        <dbReference type="ARBA" id="ARBA00022475"/>
    </source>
</evidence>
<keyword evidence="3 8" id="KW-0813">Transport</keyword>
<evidence type="ECO:0000256" key="1">
    <source>
        <dbReference type="ARBA" id="ARBA00004651"/>
    </source>
</evidence>
<comment type="similarity">
    <text evidence="2 8">Belongs to the major facilitator superfamily. Proton-dependent oligopeptide transporter (POT/PTR) (TC 2.A.17) family.</text>
</comment>
<feature type="transmembrane region" description="Helical" evidence="10">
    <location>
        <begin position="129"/>
        <end position="155"/>
    </location>
</feature>
<dbReference type="PANTHER" id="PTHR23517">
    <property type="entry name" value="RESISTANCE PROTEIN MDTM, PUTATIVE-RELATED-RELATED"/>
    <property type="match status" value="1"/>
</dbReference>
<evidence type="ECO:0000313" key="12">
    <source>
        <dbReference type="EMBL" id="MDK4307914.1"/>
    </source>
</evidence>
<feature type="transmembrane region" description="Helical" evidence="10">
    <location>
        <begin position="167"/>
        <end position="188"/>
    </location>
</feature>
<accession>A0AAP4BR53</accession>
<dbReference type="InterPro" id="IPR036259">
    <property type="entry name" value="MFS_trans_sf"/>
</dbReference>
<protein>
    <submittedName>
        <fullName evidence="12">Oligopeptide:H+ symporter</fullName>
    </submittedName>
</protein>
<feature type="transmembrane region" description="Helical" evidence="10">
    <location>
        <begin position="72"/>
        <end position="94"/>
    </location>
</feature>
<name>A0AAP4BR53_9CORY</name>
<feature type="transmembrane region" description="Helical" evidence="10">
    <location>
        <begin position="437"/>
        <end position="458"/>
    </location>
</feature>
<feature type="transmembrane region" description="Helical" evidence="10">
    <location>
        <begin position="339"/>
        <end position="358"/>
    </location>
</feature>
<evidence type="ECO:0000313" key="13">
    <source>
        <dbReference type="Proteomes" id="UP001224412"/>
    </source>
</evidence>
<reference evidence="12" key="1">
    <citation type="submission" date="2023-05" db="EMBL/GenBank/DDBJ databases">
        <title>Metabolic capabilities are highly conserved among human nasal-associated Corynebacterium species in pangenomic analyses.</title>
        <authorList>
            <person name="Tran T.H."/>
            <person name="Roberts A.Q."/>
            <person name="Escapa I.F."/>
            <person name="Gao W."/>
            <person name="Conlan S."/>
            <person name="Kong H."/>
            <person name="Segre J.A."/>
            <person name="Kelly M.S."/>
            <person name="Lemon K.P."/>
        </authorList>
    </citation>
    <scope>NUCLEOTIDE SEQUENCE</scope>
    <source>
        <strain evidence="12">KPL2773</strain>
    </source>
</reference>
<feature type="compositionally biased region" description="Polar residues" evidence="9">
    <location>
        <begin position="1"/>
        <end position="11"/>
    </location>
</feature>
<dbReference type="Proteomes" id="UP001224412">
    <property type="component" value="Unassembled WGS sequence"/>
</dbReference>
<keyword evidence="6 10" id="KW-1133">Transmembrane helix</keyword>
<evidence type="ECO:0000256" key="9">
    <source>
        <dbReference type="SAM" id="MobiDB-lite"/>
    </source>
</evidence>
<dbReference type="GO" id="GO:0006857">
    <property type="term" value="P:oligopeptide transport"/>
    <property type="evidence" value="ECO:0007669"/>
    <property type="project" value="InterPro"/>
</dbReference>
<organism evidence="12 13">
    <name type="scientific">Corynebacterium pseudodiphtheriticum</name>
    <dbReference type="NCBI Taxonomy" id="37637"/>
    <lineage>
        <taxon>Bacteria</taxon>
        <taxon>Bacillati</taxon>
        <taxon>Actinomycetota</taxon>
        <taxon>Actinomycetes</taxon>
        <taxon>Mycobacteriales</taxon>
        <taxon>Corynebacteriaceae</taxon>
        <taxon>Corynebacterium</taxon>
    </lineage>
</organism>
<dbReference type="InterPro" id="IPR020846">
    <property type="entry name" value="MFS_dom"/>
</dbReference>
<feature type="transmembrane region" description="Helical" evidence="10">
    <location>
        <begin position="41"/>
        <end position="60"/>
    </location>
</feature>
<dbReference type="PANTHER" id="PTHR23517:SF15">
    <property type="entry name" value="PROTON-DEPENDENT OLIGOPEPTIDE FAMILY TRANSPORT PROTEIN"/>
    <property type="match status" value="1"/>
</dbReference>
<dbReference type="SUPFAM" id="SSF103473">
    <property type="entry name" value="MFS general substrate transporter"/>
    <property type="match status" value="1"/>
</dbReference>
<dbReference type="GO" id="GO:0005886">
    <property type="term" value="C:plasma membrane"/>
    <property type="evidence" value="ECO:0007669"/>
    <property type="project" value="UniProtKB-SubCell"/>
</dbReference>
<feature type="transmembrane region" description="Helical" evidence="10">
    <location>
        <begin position="194"/>
        <end position="213"/>
    </location>
</feature>
<evidence type="ECO:0000256" key="3">
    <source>
        <dbReference type="ARBA" id="ARBA00022448"/>
    </source>
</evidence>
<keyword evidence="7 10" id="KW-0472">Membrane</keyword>
<feature type="transmembrane region" description="Helical" evidence="10">
    <location>
        <begin position="295"/>
        <end position="312"/>
    </location>
</feature>
<dbReference type="InterPro" id="IPR018456">
    <property type="entry name" value="PTR2_symporter_CS"/>
</dbReference>
<dbReference type="InterPro" id="IPR005279">
    <property type="entry name" value="Dipep/tripep_permease"/>
</dbReference>
<evidence type="ECO:0000256" key="10">
    <source>
        <dbReference type="SAM" id="Phobius"/>
    </source>
</evidence>
<sequence length="496" mass="53559">MSTSQSATDTGTAPDETGPDTGSATFFGHPRMLANLFFVEMWERFSFYGMQIILVYYLYYSVADGGLGLDKGAATGVIGAYGGMVYLMAIVGGYLGDKVWGPERTLFYSAIAIMAGHIALAIIPDVSGVVVGLILIAVGSGGLKTNASVLVGSLYDLKDTRRDAGFTIFYMGINIGALLGPLATNFAWDVSGFHLGFGIAAIGMALGLIQYWFTRKNLPASAHHVSNPASAAEKKKALAATIAFIVLVVVMVWVGLITPGNIDTWVIGLIAICAIVLFVILFRSDKTNETEHSRVKSFVPLWFGSVLFWSLYQQQFTVMAVYSDTRLNWNIFGMELKPGLFNSIAPLFIIMFGTLFSVMWTKMGEKQPTIVTKFALGLLGAGIAFAIFLFPSGQAIVNVGWLVGVLFVITLAELCISPTGTSLATKLAPEAHKSQMMALFWTSLGMGTAIAGWLAQFYSEENEVVYFSIMASASLIGGFAVFFTRKPILKMMRGVR</sequence>
<feature type="transmembrane region" description="Helical" evidence="10">
    <location>
        <begin position="106"/>
        <end position="123"/>
    </location>
</feature>
<dbReference type="EMBL" id="JASNVH010000023">
    <property type="protein sequence ID" value="MDK4307914.1"/>
    <property type="molecule type" value="Genomic_DNA"/>
</dbReference>
<proteinExistence type="inferred from homology"/>
<dbReference type="InterPro" id="IPR000109">
    <property type="entry name" value="POT_fam"/>
</dbReference>
<evidence type="ECO:0000259" key="11">
    <source>
        <dbReference type="PROSITE" id="PS50850"/>
    </source>
</evidence>
<comment type="caution">
    <text evidence="12">The sequence shown here is derived from an EMBL/GenBank/DDBJ whole genome shotgun (WGS) entry which is preliminary data.</text>
</comment>
<feature type="transmembrane region" description="Helical" evidence="10">
    <location>
        <begin position="264"/>
        <end position="283"/>
    </location>
</feature>
<feature type="transmembrane region" description="Helical" evidence="10">
    <location>
        <begin position="464"/>
        <end position="483"/>
    </location>
</feature>
<dbReference type="InterPro" id="IPR050171">
    <property type="entry name" value="MFS_Transporters"/>
</dbReference>
<keyword evidence="5 8" id="KW-0812">Transmembrane</keyword>
<feature type="transmembrane region" description="Helical" evidence="10">
    <location>
        <begin position="370"/>
        <end position="390"/>
    </location>
</feature>
<evidence type="ECO:0000256" key="5">
    <source>
        <dbReference type="ARBA" id="ARBA00022692"/>
    </source>
</evidence>
<evidence type="ECO:0000256" key="6">
    <source>
        <dbReference type="ARBA" id="ARBA00022989"/>
    </source>
</evidence>
<evidence type="ECO:0000256" key="2">
    <source>
        <dbReference type="ARBA" id="ARBA00005982"/>
    </source>
</evidence>
<feature type="transmembrane region" description="Helical" evidence="10">
    <location>
        <begin position="237"/>
        <end position="258"/>
    </location>
</feature>
<dbReference type="Pfam" id="PF00854">
    <property type="entry name" value="PTR2"/>
    <property type="match status" value="1"/>
</dbReference>
<keyword evidence="4" id="KW-1003">Cell membrane</keyword>
<dbReference type="PROSITE" id="PS01023">
    <property type="entry name" value="PTR2_2"/>
    <property type="match status" value="1"/>
</dbReference>
<evidence type="ECO:0000256" key="8">
    <source>
        <dbReference type="RuleBase" id="RU003755"/>
    </source>
</evidence>
<dbReference type="AlphaFoldDB" id="A0AAP4BR53"/>
<gene>
    <name evidence="12" type="ORF">QPX42_10290</name>
</gene>
<dbReference type="RefSeq" id="WP_284589249.1">
    <property type="nucleotide sequence ID" value="NZ_JASNUC010000016.1"/>
</dbReference>
<dbReference type="CDD" id="cd17346">
    <property type="entry name" value="MFS_DtpA_like"/>
    <property type="match status" value="1"/>
</dbReference>
<dbReference type="PROSITE" id="PS50850">
    <property type="entry name" value="MFS"/>
    <property type="match status" value="1"/>
</dbReference>
<feature type="transmembrane region" description="Helical" evidence="10">
    <location>
        <begin position="396"/>
        <end position="416"/>
    </location>
</feature>
<dbReference type="GO" id="GO:1904680">
    <property type="term" value="F:peptide transmembrane transporter activity"/>
    <property type="evidence" value="ECO:0007669"/>
    <property type="project" value="InterPro"/>
</dbReference>
<dbReference type="Gene3D" id="1.20.1250.20">
    <property type="entry name" value="MFS general substrate transporter like domains"/>
    <property type="match status" value="1"/>
</dbReference>
<comment type="subcellular location">
    <subcellularLocation>
        <location evidence="1">Cell membrane</location>
        <topology evidence="1">Multi-pass membrane protein</topology>
    </subcellularLocation>
    <subcellularLocation>
        <location evidence="8">Membrane</location>
        <topology evidence="8">Multi-pass membrane protein</topology>
    </subcellularLocation>
</comment>
<dbReference type="NCBIfam" id="TIGR00924">
    <property type="entry name" value="yjdL_sub1_fam"/>
    <property type="match status" value="1"/>
</dbReference>